<protein>
    <submittedName>
        <fullName evidence="2">Uncharacterized protein</fullName>
    </submittedName>
</protein>
<evidence type="ECO:0000313" key="3">
    <source>
        <dbReference type="Proteomes" id="UP000020773"/>
    </source>
</evidence>
<feature type="region of interest" description="Disordered" evidence="1">
    <location>
        <begin position="1"/>
        <end position="24"/>
    </location>
</feature>
<name>A0A015UBY4_BACFG</name>
<feature type="compositionally biased region" description="Basic and acidic residues" evidence="1">
    <location>
        <begin position="10"/>
        <end position="19"/>
    </location>
</feature>
<dbReference type="Proteomes" id="UP000020773">
    <property type="component" value="Unassembled WGS sequence"/>
</dbReference>
<sequence length="53" mass="5872">MTQSGGLHSLSDKQEDNRLPNHPAGQTAFYPLGWLVSQPTAPTLQRLTVWLVI</sequence>
<reference evidence="2 3" key="1">
    <citation type="submission" date="2014-02" db="EMBL/GenBank/DDBJ databases">
        <authorList>
            <person name="Sears C."/>
            <person name="Carroll K."/>
            <person name="Sack B.R."/>
            <person name="Qadri F."/>
            <person name="Myers L.L."/>
            <person name="Chung G.-T."/>
            <person name="Escheverria P."/>
            <person name="Fraser C.M."/>
            <person name="Sadzewicz L."/>
            <person name="Shefchek K.A."/>
            <person name="Tallon L."/>
            <person name="Das S.P."/>
            <person name="Daugherty S."/>
            <person name="Mongodin E.F."/>
        </authorList>
    </citation>
    <scope>NUCLEOTIDE SEQUENCE [LARGE SCALE GENOMIC DNA]</scope>
    <source>
        <strain evidence="3">3998T(B)3</strain>
    </source>
</reference>
<comment type="caution">
    <text evidence="2">The sequence shown here is derived from an EMBL/GenBank/DDBJ whole genome shotgun (WGS) entry which is preliminary data.</text>
</comment>
<accession>A0A015UBY4</accession>
<dbReference type="PATRIC" id="fig|1339316.3.peg.894"/>
<evidence type="ECO:0000313" key="2">
    <source>
        <dbReference type="EMBL" id="EXY92342.1"/>
    </source>
</evidence>
<gene>
    <name evidence="2" type="ORF">M125_0918</name>
</gene>
<proteinExistence type="predicted"/>
<dbReference type="AlphaFoldDB" id="A0A015UBY4"/>
<evidence type="ECO:0000256" key="1">
    <source>
        <dbReference type="SAM" id="MobiDB-lite"/>
    </source>
</evidence>
<organism evidence="2 3">
    <name type="scientific">Bacteroides fragilis str. 3998T(B)3</name>
    <dbReference type="NCBI Taxonomy" id="1339316"/>
    <lineage>
        <taxon>Bacteria</taxon>
        <taxon>Pseudomonadati</taxon>
        <taxon>Bacteroidota</taxon>
        <taxon>Bacteroidia</taxon>
        <taxon>Bacteroidales</taxon>
        <taxon>Bacteroidaceae</taxon>
        <taxon>Bacteroides</taxon>
    </lineage>
</organism>
<dbReference type="EMBL" id="JGDB01000017">
    <property type="protein sequence ID" value="EXY92342.1"/>
    <property type="molecule type" value="Genomic_DNA"/>
</dbReference>